<reference evidence="2 3" key="5">
    <citation type="journal article" date="2011" name="ISME J.">
        <title>Dual transcriptional profiling of a bacterial/fungal confrontation: Collimonas fungivorans versus Aspergillus niger.</title>
        <authorList>
            <person name="Mela F."/>
            <person name="Fritsche K."/>
            <person name="de Boer W."/>
            <person name="van Veen J.A."/>
            <person name="de Graaff L.H."/>
            <person name="van den Berg M."/>
            <person name="Leveau J.H."/>
        </authorList>
    </citation>
    <scope>NUCLEOTIDE SEQUENCE [LARGE SCALE GENOMIC DNA]</scope>
    <source>
        <strain evidence="2 3">Ter331</strain>
    </source>
</reference>
<reference evidence="2 3" key="1">
    <citation type="journal article" date="2004" name="Environ. Microbiol.">
        <title>Phylogeny-function analysis of (meta)genomic libraries: screening for expression of ribosomal RNA genes by large-insert library fluorescent in situ hybridization (LIL-FISH).</title>
        <authorList>
            <person name="Leveau J.H."/>
            <person name="Gerards S."/>
            <person name="de Boer W."/>
            <person name="van Veen J.A."/>
        </authorList>
    </citation>
    <scope>NUCLEOTIDE SEQUENCE [LARGE SCALE GENOMIC DNA]</scope>
    <source>
        <strain evidence="2 3">Ter331</strain>
    </source>
</reference>
<evidence type="ECO:0000256" key="1">
    <source>
        <dbReference type="SAM" id="MobiDB-lite"/>
    </source>
</evidence>
<reference evidence="2 3" key="2">
    <citation type="journal article" date="2006" name="J. Microbiol. Methods">
        <title>Genomic flank-sequencing of plasposon insertion sites for rapid identification of functional genes.</title>
        <authorList>
            <person name="Leveau J.H."/>
            <person name="Gerards S."/>
            <person name="Fritsche K."/>
            <person name="Zondag G."/>
            <person name="van Veen J.A."/>
        </authorList>
    </citation>
    <scope>NUCLEOTIDE SEQUENCE [LARGE SCALE GENOMIC DNA]</scope>
    <source>
        <strain evidence="2 3">Ter331</strain>
    </source>
</reference>
<proteinExistence type="predicted"/>
<dbReference type="KEGG" id="cfu:CFU_0181"/>
<gene>
    <name evidence="2" type="ordered locus">CFU_0181</name>
</gene>
<reference evidence="3" key="6">
    <citation type="submission" date="2011-05" db="EMBL/GenBank/DDBJ databases">
        <title>Complete sequence of Collimonas fungivorans Ter331.</title>
        <authorList>
            <person name="Leveau J.H."/>
        </authorList>
    </citation>
    <scope>NUCLEOTIDE SEQUENCE [LARGE SCALE GENOMIC DNA]</scope>
    <source>
        <strain evidence="3">Ter331</strain>
    </source>
</reference>
<evidence type="ECO:0000313" key="2">
    <source>
        <dbReference type="EMBL" id="AEK60019.1"/>
    </source>
</evidence>
<accession>G0AHI0</accession>
<reference evidence="2 3" key="4">
    <citation type="journal article" date="2010" name="Environ. Microbiol.">
        <title>The bacterial genus Collimonas: mycophagy, weathering and other adaptive solutions to life in oligotrophic soil environments.</title>
        <authorList>
            <person name="Leveau J.H."/>
            <person name="Uroz S."/>
            <person name="de Boer W."/>
        </authorList>
    </citation>
    <scope>NUCLEOTIDE SEQUENCE [LARGE SCALE GENOMIC DNA]</scope>
    <source>
        <strain evidence="2 3">Ter331</strain>
    </source>
</reference>
<feature type="compositionally biased region" description="Basic and acidic residues" evidence="1">
    <location>
        <begin position="14"/>
        <end position="31"/>
    </location>
</feature>
<reference evidence="2 3" key="3">
    <citation type="journal article" date="2008" name="FEMS Microbiol. Ecol.">
        <title>Identification and characterization of genes underlying chitinolysis in Collimonas fungivorans Ter331.</title>
        <authorList>
            <person name="Fritsche K."/>
            <person name="de Boer W."/>
            <person name="Gerards S."/>
            <person name="van den Berg M."/>
            <person name="van Veen J.A."/>
            <person name="Leveau J.H."/>
        </authorList>
    </citation>
    <scope>NUCLEOTIDE SEQUENCE [LARGE SCALE GENOMIC DNA]</scope>
    <source>
        <strain evidence="2 3">Ter331</strain>
    </source>
</reference>
<organism evidence="2 3">
    <name type="scientific">Collimonas fungivorans (strain Ter331)</name>
    <dbReference type="NCBI Taxonomy" id="1005048"/>
    <lineage>
        <taxon>Bacteria</taxon>
        <taxon>Pseudomonadati</taxon>
        <taxon>Pseudomonadota</taxon>
        <taxon>Betaproteobacteria</taxon>
        <taxon>Burkholderiales</taxon>
        <taxon>Oxalobacteraceae</taxon>
        <taxon>Collimonas</taxon>
    </lineage>
</organism>
<evidence type="ECO:0000313" key="3">
    <source>
        <dbReference type="Proteomes" id="UP000008392"/>
    </source>
</evidence>
<dbReference type="Proteomes" id="UP000008392">
    <property type="component" value="Chromosome"/>
</dbReference>
<feature type="region of interest" description="Disordered" evidence="1">
    <location>
        <begin position="132"/>
        <end position="184"/>
    </location>
</feature>
<dbReference type="HOGENOM" id="CLU_1281371_0_0_4"/>
<name>G0AHI0_COLFT</name>
<dbReference type="EMBL" id="CP002745">
    <property type="protein sequence ID" value="AEK60019.1"/>
    <property type="molecule type" value="Genomic_DNA"/>
</dbReference>
<keyword evidence="3" id="KW-1185">Reference proteome</keyword>
<dbReference type="AlphaFoldDB" id="G0AHI0"/>
<feature type="compositionally biased region" description="Basic and acidic residues" evidence="1">
    <location>
        <begin position="153"/>
        <end position="178"/>
    </location>
</feature>
<feature type="region of interest" description="Disordered" evidence="1">
    <location>
        <begin position="1"/>
        <end position="31"/>
    </location>
</feature>
<sequence length="215" mass="24216">MARRPPGQHRQQGARHDQYQRQVHRHECDDAGHRDKVHAACGIVTAKQVGQDVQLHRFPDRQAGRYHQHPEQQYDYVHQALHGVVDAGLVRQLESQRIRGVAQQVARPQRQEMAAEMTGQHAVADVDQTVCHQQPHRRQVPGNRAAQPAAERGPAREVEAEQRRGVVDRPAAHHHADDGEGIDPVDYAHQQRMDDVRTDAGLLSSGHECTLSKIL</sequence>
<protein>
    <submittedName>
        <fullName evidence="2">Uncharacterized protein</fullName>
    </submittedName>
</protein>